<dbReference type="RefSeq" id="WP_248863352.1">
    <property type="nucleotide sequence ID" value="NZ_CP086322.1"/>
</dbReference>
<feature type="transmembrane region" description="Helical" evidence="1">
    <location>
        <begin position="21"/>
        <end position="45"/>
    </location>
</feature>
<dbReference type="Proteomes" id="UP000830115">
    <property type="component" value="Chromosome"/>
</dbReference>
<accession>A0ABY4M438</accession>
<keyword evidence="1" id="KW-0812">Transmembrane</keyword>
<reference evidence="2" key="1">
    <citation type="submission" date="2021-10" db="EMBL/GenBank/DDBJ databases">
        <title>Streptomyces nigrumlapis sp.nov.,an antimicrobial producing actinobacterium isolated from Black Gobi rocks.</title>
        <authorList>
            <person name="Wen Y."/>
            <person name="Zhang W."/>
            <person name="Liu X.G."/>
        </authorList>
    </citation>
    <scope>NUCLEOTIDE SEQUENCE</scope>
    <source>
        <strain evidence="2">ST13-2-2</strain>
    </source>
</reference>
<keyword evidence="1" id="KW-0472">Membrane</keyword>
<organism evidence="2 3">
    <name type="scientific">Streptomyces halobius</name>
    <dbReference type="NCBI Taxonomy" id="2879846"/>
    <lineage>
        <taxon>Bacteria</taxon>
        <taxon>Bacillati</taxon>
        <taxon>Actinomycetota</taxon>
        <taxon>Actinomycetes</taxon>
        <taxon>Kitasatosporales</taxon>
        <taxon>Streptomycetaceae</taxon>
        <taxon>Streptomyces</taxon>
    </lineage>
</organism>
<evidence type="ECO:0000313" key="2">
    <source>
        <dbReference type="EMBL" id="UQA92490.1"/>
    </source>
</evidence>
<feature type="transmembrane region" description="Helical" evidence="1">
    <location>
        <begin position="85"/>
        <end position="102"/>
    </location>
</feature>
<dbReference type="EMBL" id="CP086322">
    <property type="protein sequence ID" value="UQA92490.1"/>
    <property type="molecule type" value="Genomic_DNA"/>
</dbReference>
<protein>
    <submittedName>
        <fullName evidence="2">Uncharacterized protein</fullName>
    </submittedName>
</protein>
<feature type="transmembrane region" description="Helical" evidence="1">
    <location>
        <begin position="57"/>
        <end position="78"/>
    </location>
</feature>
<feature type="transmembrane region" description="Helical" evidence="1">
    <location>
        <begin position="114"/>
        <end position="135"/>
    </location>
</feature>
<evidence type="ECO:0000256" key="1">
    <source>
        <dbReference type="SAM" id="Phobius"/>
    </source>
</evidence>
<sequence length="155" mass="17603">MLREALRKESWYGRMRRLPQWSRWAVALYLFAFGQAFFVHLYALLDGGFHAYAWAPPAVRTYFTLLVVLDPLAFFLVWRLRPVGVVYSCVVMALDAFANWYANWDFVMHNPWTLAQPVGLTPITLFTVFVLASAVPLRREFGRLSGAGAAGSPPS</sequence>
<gene>
    <name evidence="2" type="ORF">K9S39_12175</name>
</gene>
<name>A0ABY4M438_9ACTN</name>
<proteinExistence type="predicted"/>
<keyword evidence="1" id="KW-1133">Transmembrane helix</keyword>
<evidence type="ECO:0000313" key="3">
    <source>
        <dbReference type="Proteomes" id="UP000830115"/>
    </source>
</evidence>
<keyword evidence="3" id="KW-1185">Reference proteome</keyword>